<dbReference type="RefSeq" id="WP_236711375.1">
    <property type="nucleotide sequence ID" value="NZ_KQ130458.1"/>
</dbReference>
<dbReference type="AlphaFoldDB" id="A0A0J7XII9"/>
<evidence type="ECO:0000313" key="2">
    <source>
        <dbReference type="EMBL" id="KMS51464.1"/>
    </source>
</evidence>
<organism evidence="2 3">
    <name type="scientific">Novosphingobium barchaimii LL02</name>
    <dbReference type="NCBI Taxonomy" id="1114963"/>
    <lineage>
        <taxon>Bacteria</taxon>
        <taxon>Pseudomonadati</taxon>
        <taxon>Pseudomonadota</taxon>
        <taxon>Alphaproteobacteria</taxon>
        <taxon>Sphingomonadales</taxon>
        <taxon>Sphingomonadaceae</taxon>
        <taxon>Novosphingobium</taxon>
    </lineage>
</organism>
<dbReference type="Proteomes" id="UP000052268">
    <property type="component" value="Unassembled WGS sequence"/>
</dbReference>
<dbReference type="EMBL" id="JACU01000012">
    <property type="protein sequence ID" value="KMS51464.1"/>
    <property type="molecule type" value="Genomic_DNA"/>
</dbReference>
<feature type="transmembrane region" description="Helical" evidence="1">
    <location>
        <begin position="67"/>
        <end position="86"/>
    </location>
</feature>
<evidence type="ECO:0000256" key="1">
    <source>
        <dbReference type="SAM" id="Phobius"/>
    </source>
</evidence>
<name>A0A0J7XII9_9SPHN</name>
<gene>
    <name evidence="2" type="ORF">V474_04305</name>
</gene>
<keyword evidence="3" id="KW-1185">Reference proteome</keyword>
<reference evidence="2 3" key="1">
    <citation type="journal article" date="2015" name="G3 (Bethesda)">
        <title>Insights into Ongoing Evolution of the Hexachlorocyclohexane Catabolic Pathway from Comparative Genomics of Ten Sphingomonadaceae Strains.</title>
        <authorList>
            <person name="Pearce S.L."/>
            <person name="Oakeshott J.G."/>
            <person name="Pandey G."/>
        </authorList>
    </citation>
    <scope>NUCLEOTIDE SEQUENCE [LARGE SCALE GENOMIC DNA]</scope>
    <source>
        <strain evidence="2 3">LL02</strain>
    </source>
</reference>
<keyword evidence="1" id="KW-0472">Membrane</keyword>
<comment type="caution">
    <text evidence="2">The sequence shown here is derived from an EMBL/GenBank/DDBJ whole genome shotgun (WGS) entry which is preliminary data.</text>
</comment>
<dbReference type="PATRIC" id="fig|1114963.3.peg.4494"/>
<proteinExistence type="predicted"/>
<evidence type="ECO:0000313" key="3">
    <source>
        <dbReference type="Proteomes" id="UP000052268"/>
    </source>
</evidence>
<keyword evidence="1" id="KW-1133">Transmembrane helix</keyword>
<accession>A0A0J7XII9</accession>
<sequence length="90" mass="9699">MIETMADQIDAAAPLNRMHIKLFRALKAANLSDDAAAEVVEAIEEYIAVKVQEANKGIESKLTAQTWVIGSVGFVLAVIGLAPAFIKLFQ</sequence>
<protein>
    <submittedName>
        <fullName evidence="2">Uncharacterized protein</fullName>
    </submittedName>
</protein>
<keyword evidence="1" id="KW-0812">Transmembrane</keyword>